<dbReference type="EMBL" id="CP001124">
    <property type="protein sequence ID" value="ACH39221.1"/>
    <property type="molecule type" value="Genomic_DNA"/>
</dbReference>
<gene>
    <name evidence="9" type="ordered locus">Gbem_2209</name>
</gene>
<dbReference type="Pfam" id="PF02687">
    <property type="entry name" value="FtsX"/>
    <property type="match status" value="2"/>
</dbReference>
<dbReference type="eggNOG" id="COG0577">
    <property type="taxonomic scope" value="Bacteria"/>
</dbReference>
<organism evidence="9 10">
    <name type="scientific">Citrifermentans bemidjiense (strain ATCC BAA-1014 / DSM 16622 / JCM 12645 / Bem)</name>
    <name type="common">Geobacter bemidjiensis</name>
    <dbReference type="NCBI Taxonomy" id="404380"/>
    <lineage>
        <taxon>Bacteria</taxon>
        <taxon>Pseudomonadati</taxon>
        <taxon>Thermodesulfobacteriota</taxon>
        <taxon>Desulfuromonadia</taxon>
        <taxon>Geobacterales</taxon>
        <taxon>Geobacteraceae</taxon>
        <taxon>Citrifermentans</taxon>
    </lineage>
</organism>
<feature type="domain" description="ABC3 transporter permease C-terminal" evidence="7">
    <location>
        <begin position="260"/>
        <end position="384"/>
    </location>
</feature>
<dbReference type="InterPro" id="IPR025857">
    <property type="entry name" value="MacB_PCD"/>
</dbReference>
<evidence type="ECO:0000256" key="2">
    <source>
        <dbReference type="ARBA" id="ARBA00022475"/>
    </source>
</evidence>
<feature type="transmembrane region" description="Helical" evidence="6">
    <location>
        <begin position="300"/>
        <end position="321"/>
    </location>
</feature>
<keyword evidence="5 6" id="KW-0472">Membrane</keyword>
<reference evidence="9 10" key="1">
    <citation type="submission" date="2008-07" db="EMBL/GenBank/DDBJ databases">
        <title>Complete sequence of Geobacter bemidjiensis BEM.</title>
        <authorList>
            <consortium name="US DOE Joint Genome Institute"/>
            <person name="Lucas S."/>
            <person name="Copeland A."/>
            <person name="Lapidus A."/>
            <person name="Glavina del Rio T."/>
            <person name="Dalin E."/>
            <person name="Tice H."/>
            <person name="Bruce D."/>
            <person name="Goodwin L."/>
            <person name="Pitluck S."/>
            <person name="Kiss H."/>
            <person name="Brettin T."/>
            <person name="Detter J.C."/>
            <person name="Han C."/>
            <person name="Kuske C.R."/>
            <person name="Schmutz J."/>
            <person name="Larimer F."/>
            <person name="Land M."/>
            <person name="Hauser L."/>
            <person name="Kyrpides N."/>
            <person name="Lykidis A."/>
            <person name="Lovley D."/>
            <person name="Richardson P."/>
        </authorList>
    </citation>
    <scope>NUCLEOTIDE SEQUENCE [LARGE SCALE GENOMIC DNA]</scope>
    <source>
        <strain evidence="10">ATCC BAA-1014 / DSM 16622 / JCM 12645 / Bem</strain>
    </source>
</reference>
<dbReference type="InterPro" id="IPR038766">
    <property type="entry name" value="Membrane_comp_ABC_pdt"/>
</dbReference>
<sequence length="847" mass="90582">MILWRAGVRNVLRHPWLTVLAVLGVALGVAVVTAVDHANQAAQRAFQIAAETVAGRATHQIVGGPSGLPEQLFRTIKVDLRFRAAAPVVTGNLQLAGKPGRTFQLIGVDPFSESPIRSFSSRFTDKEILPKLMGRPGTVLMLRRSATELGLARGQSFAVDVAGWRRQLILAGYIEPPDEVSGVALASVLVSDIATAQEILNSTGRLSRIDLVVPEGREGEKVLRQLGAVLPPEASIVPAGARAGAMEKMTRAFRLNLTALSLLALVVGMFLIYNTMTFSVIRRRRLIGMLRALGVSRREIFVMICAEALLIGAAGTVAGLFCGEILGSELTRLVTRTINDLYFVMEVRRVPLLPLALWKGALLGVGATLVAAVPAALEATSVPPRAVLSRSLIEARHRKLVPLATLGGVLLMLTGCGLFLYPLGGVAGGFVGLFAVIVGYTLLVPMALLAFSRALRPAMGKLAGSIGKMAARGVAVSLSRTGVATAALVVAVSAGIGVGIMVGGFRLTVQNWLANWLQADVYLTSADKSGGRYRPPLNPALVRRLSSLQGTAGFTLSRRVSLEGAGGATELFSVSVPEATFARYPFKEGNPKVAWKSFQEGYSVLVSEPYSYRHRVRIGDRVALRTRYGMKLFPVSAIIYDYGTDTGIVIMSRRGYLENFDDPSVDGMSFTAGPAQSVAALMQLIRERAGEERINVISNAELRRATVEIFDRTFAITSVLRILTMLVAFVGVLSALMAMQVERARELAVLRAVGLTPGQVWGVVCGETFLIGLIGGVLSLPLGILEALVLIYVVNLRSFGWTMQLSIDPAYLLQALLLSVSAALLAGIYPSLRIARNSPALALKEED</sequence>
<feature type="transmembrane region" description="Helical" evidence="6">
    <location>
        <begin position="760"/>
        <end position="791"/>
    </location>
</feature>
<protein>
    <submittedName>
        <fullName evidence="9">ABC transporter, membrane protein</fullName>
    </submittedName>
</protein>
<dbReference type="PANTHER" id="PTHR30287:SF2">
    <property type="entry name" value="BLL1001 PROTEIN"/>
    <property type="match status" value="1"/>
</dbReference>
<dbReference type="STRING" id="404380.Gbem_2209"/>
<dbReference type="AlphaFoldDB" id="B5EE76"/>
<keyword evidence="3 6" id="KW-0812">Transmembrane</keyword>
<feature type="transmembrane region" description="Helical" evidence="6">
    <location>
        <begin position="427"/>
        <end position="451"/>
    </location>
</feature>
<evidence type="ECO:0000313" key="10">
    <source>
        <dbReference type="Proteomes" id="UP000008825"/>
    </source>
</evidence>
<feature type="transmembrane region" description="Helical" evidence="6">
    <location>
        <begin position="400"/>
        <end position="421"/>
    </location>
</feature>
<dbReference type="GO" id="GO:0005886">
    <property type="term" value="C:plasma membrane"/>
    <property type="evidence" value="ECO:0007669"/>
    <property type="project" value="UniProtKB-SubCell"/>
</dbReference>
<accession>B5EE76</accession>
<dbReference type="Proteomes" id="UP000008825">
    <property type="component" value="Chromosome"/>
</dbReference>
<evidence type="ECO:0000256" key="5">
    <source>
        <dbReference type="ARBA" id="ARBA00023136"/>
    </source>
</evidence>
<evidence type="ECO:0000256" key="3">
    <source>
        <dbReference type="ARBA" id="ARBA00022692"/>
    </source>
</evidence>
<name>B5EE76_CITBB</name>
<evidence type="ECO:0000313" key="9">
    <source>
        <dbReference type="EMBL" id="ACH39221.1"/>
    </source>
</evidence>
<feature type="transmembrane region" description="Helical" evidence="6">
    <location>
        <begin position="719"/>
        <end position="739"/>
    </location>
</feature>
<keyword evidence="10" id="KW-1185">Reference proteome</keyword>
<dbReference type="RefSeq" id="WP_012530642.1">
    <property type="nucleotide sequence ID" value="NC_011146.1"/>
</dbReference>
<evidence type="ECO:0000259" key="7">
    <source>
        <dbReference type="Pfam" id="PF02687"/>
    </source>
</evidence>
<dbReference type="OrthoDB" id="9780560at2"/>
<feature type="domain" description="MacB-like periplasmic core" evidence="8">
    <location>
        <begin position="18"/>
        <end position="226"/>
    </location>
</feature>
<keyword evidence="4 6" id="KW-1133">Transmembrane helix</keyword>
<evidence type="ECO:0000259" key="8">
    <source>
        <dbReference type="Pfam" id="PF12704"/>
    </source>
</evidence>
<dbReference type="PANTHER" id="PTHR30287">
    <property type="entry name" value="MEMBRANE COMPONENT OF PREDICTED ABC SUPERFAMILY METABOLITE UPTAKE TRANSPORTER"/>
    <property type="match status" value="1"/>
</dbReference>
<dbReference type="Pfam" id="PF12704">
    <property type="entry name" value="MacB_PCD"/>
    <property type="match status" value="1"/>
</dbReference>
<evidence type="ECO:0000256" key="4">
    <source>
        <dbReference type="ARBA" id="ARBA00022989"/>
    </source>
</evidence>
<feature type="transmembrane region" description="Helical" evidence="6">
    <location>
        <begin position="257"/>
        <end position="280"/>
    </location>
</feature>
<evidence type="ECO:0000256" key="1">
    <source>
        <dbReference type="ARBA" id="ARBA00004651"/>
    </source>
</evidence>
<feature type="transmembrane region" description="Helical" evidence="6">
    <location>
        <begin position="482"/>
        <end position="505"/>
    </location>
</feature>
<reference evidence="9 10" key="2">
    <citation type="journal article" date="2010" name="BMC Genomics">
        <title>The genome of Geobacter bemidjiensis, exemplar for the subsurface clade of Geobacter species that predominate in Fe(III)-reducing subsurface environments.</title>
        <authorList>
            <person name="Aklujkar M."/>
            <person name="Young N.D."/>
            <person name="Holmes D."/>
            <person name="Chavan M."/>
            <person name="Risso C."/>
            <person name="Kiss H.E."/>
            <person name="Han C.S."/>
            <person name="Land M.L."/>
            <person name="Lovley D.R."/>
        </authorList>
    </citation>
    <scope>NUCLEOTIDE SEQUENCE [LARGE SCALE GENOMIC DNA]</scope>
    <source>
        <strain evidence="10">ATCC BAA-1014 / DSM 16622 / JCM 12645 / Bem</strain>
    </source>
</reference>
<proteinExistence type="predicted"/>
<dbReference type="HOGENOM" id="CLU_012341_0_0_7"/>
<feature type="transmembrane region" description="Helical" evidence="6">
    <location>
        <begin position="356"/>
        <end position="379"/>
    </location>
</feature>
<comment type="subcellular location">
    <subcellularLocation>
        <location evidence="1">Cell membrane</location>
        <topology evidence="1">Multi-pass membrane protein</topology>
    </subcellularLocation>
</comment>
<feature type="transmembrane region" description="Helical" evidence="6">
    <location>
        <begin position="811"/>
        <end position="829"/>
    </location>
</feature>
<dbReference type="KEGG" id="gbm:Gbem_2209"/>
<dbReference type="InterPro" id="IPR003838">
    <property type="entry name" value="ABC3_permease_C"/>
</dbReference>
<evidence type="ECO:0000256" key="6">
    <source>
        <dbReference type="SAM" id="Phobius"/>
    </source>
</evidence>
<keyword evidence="2" id="KW-1003">Cell membrane</keyword>
<feature type="domain" description="ABC3 transporter permease C-terminal" evidence="7">
    <location>
        <begin position="722"/>
        <end position="839"/>
    </location>
</feature>